<dbReference type="Pfam" id="PF17388">
    <property type="entry name" value="GP24_25"/>
    <property type="match status" value="1"/>
</dbReference>
<organism evidence="1 2">
    <name type="scientific">Kribbella deserti</name>
    <dbReference type="NCBI Taxonomy" id="1926257"/>
    <lineage>
        <taxon>Bacteria</taxon>
        <taxon>Bacillati</taxon>
        <taxon>Actinomycetota</taxon>
        <taxon>Actinomycetes</taxon>
        <taxon>Propionibacteriales</taxon>
        <taxon>Kribbellaceae</taxon>
        <taxon>Kribbella</taxon>
    </lineage>
</organism>
<name>A0ABV6QDV1_9ACTN</name>
<dbReference type="RefSeq" id="WP_380043492.1">
    <property type="nucleotide sequence ID" value="NZ_JBHLTC010000001.1"/>
</dbReference>
<gene>
    <name evidence="1" type="ORF">ACFFGN_02010</name>
</gene>
<dbReference type="InterPro" id="IPR020132">
    <property type="entry name" value="Gp24/Gp25"/>
</dbReference>
<sequence>MSAWSGDCPVYVPAKSTIFTDASTLYGESLSTFTLDDIRTAAERKYGSTDIALTETETLRLLNPLRLSKQNRTALIATQEKLSDEDADQETILADCIRLIADSDAKATKLLDAIDGDLAMLMEVFERYSAGVQVGEASASQD</sequence>
<comment type="caution">
    <text evidence="1">The sequence shown here is derived from an EMBL/GenBank/DDBJ whole genome shotgun (WGS) entry which is preliminary data.</text>
</comment>
<accession>A0ABV6QDV1</accession>
<keyword evidence="2" id="KW-1185">Reference proteome</keyword>
<reference evidence="1 2" key="1">
    <citation type="submission" date="2024-09" db="EMBL/GenBank/DDBJ databases">
        <authorList>
            <person name="Sun Q."/>
            <person name="Mori K."/>
        </authorList>
    </citation>
    <scope>NUCLEOTIDE SEQUENCE [LARGE SCALE GENOMIC DNA]</scope>
    <source>
        <strain evidence="1 2">CGMCC 1.15906</strain>
    </source>
</reference>
<dbReference type="Proteomes" id="UP001589890">
    <property type="component" value="Unassembled WGS sequence"/>
</dbReference>
<dbReference type="EMBL" id="JBHLTC010000001">
    <property type="protein sequence ID" value="MFC0622815.1"/>
    <property type="molecule type" value="Genomic_DNA"/>
</dbReference>
<proteinExistence type="predicted"/>
<evidence type="ECO:0000313" key="2">
    <source>
        <dbReference type="Proteomes" id="UP001589890"/>
    </source>
</evidence>
<evidence type="ECO:0000313" key="1">
    <source>
        <dbReference type="EMBL" id="MFC0622815.1"/>
    </source>
</evidence>
<protein>
    <submittedName>
        <fullName evidence="1">Phage tail assembly protein</fullName>
    </submittedName>
</protein>